<sequence>MKKVANKYFTKKDGEELGKKLREDLLSTIDARLQGEITKLKYELKDEQTKFLSEMHNMVDGLITEVKDNQEFREITTYHIDENRERIGKLEKKVFGVVSAI</sequence>
<evidence type="ECO:0000313" key="2">
    <source>
        <dbReference type="Proteomes" id="UP000231407"/>
    </source>
</evidence>
<organism evidence="1 2">
    <name type="scientific">Candidatus Shapirobacteria bacterium CG06_land_8_20_14_3_00_40_12</name>
    <dbReference type="NCBI Taxonomy" id="1974881"/>
    <lineage>
        <taxon>Bacteria</taxon>
        <taxon>Candidatus Shapironibacteriota</taxon>
    </lineage>
</organism>
<dbReference type="EMBL" id="PEWA01000030">
    <property type="protein sequence ID" value="PIU73402.1"/>
    <property type="molecule type" value="Genomic_DNA"/>
</dbReference>
<proteinExistence type="predicted"/>
<dbReference type="Proteomes" id="UP000231407">
    <property type="component" value="Unassembled WGS sequence"/>
</dbReference>
<name>A0A2M7AS08_9BACT</name>
<accession>A0A2M7AS08</accession>
<gene>
    <name evidence="1" type="ORF">COS78_02480</name>
</gene>
<comment type="caution">
    <text evidence="1">The sequence shown here is derived from an EMBL/GenBank/DDBJ whole genome shotgun (WGS) entry which is preliminary data.</text>
</comment>
<protein>
    <submittedName>
        <fullName evidence="1">Uncharacterized protein</fullName>
    </submittedName>
</protein>
<evidence type="ECO:0000313" key="1">
    <source>
        <dbReference type="EMBL" id="PIU73402.1"/>
    </source>
</evidence>
<reference evidence="2" key="1">
    <citation type="submission" date="2017-09" db="EMBL/GenBank/DDBJ databases">
        <title>Depth-based differentiation of microbial function through sediment-hosted aquifers and enrichment of novel symbionts in the deep terrestrial subsurface.</title>
        <authorList>
            <person name="Probst A.J."/>
            <person name="Ladd B."/>
            <person name="Jarett J.K."/>
            <person name="Geller-Mcgrath D.E."/>
            <person name="Sieber C.M.K."/>
            <person name="Emerson J.B."/>
            <person name="Anantharaman K."/>
            <person name="Thomas B.C."/>
            <person name="Malmstrom R."/>
            <person name="Stieglmeier M."/>
            <person name="Klingl A."/>
            <person name="Woyke T."/>
            <person name="Ryan C.M."/>
            <person name="Banfield J.F."/>
        </authorList>
    </citation>
    <scope>NUCLEOTIDE SEQUENCE [LARGE SCALE GENOMIC DNA]</scope>
</reference>
<dbReference type="AlphaFoldDB" id="A0A2M7AS08"/>